<feature type="region of interest" description="Disordered" evidence="1">
    <location>
        <begin position="107"/>
        <end position="130"/>
    </location>
</feature>
<keyword evidence="2" id="KW-0472">Membrane</keyword>
<dbReference type="EMBL" id="JBFXLS010000021">
    <property type="protein sequence ID" value="KAL2828161.1"/>
    <property type="molecule type" value="Genomic_DNA"/>
</dbReference>
<keyword evidence="2" id="KW-0812">Transmembrane</keyword>
<keyword evidence="2" id="KW-1133">Transmembrane helix</keyword>
<accession>A0ABR4IKB1</accession>
<feature type="transmembrane region" description="Helical" evidence="2">
    <location>
        <begin position="51"/>
        <end position="74"/>
    </location>
</feature>
<evidence type="ECO:0000256" key="2">
    <source>
        <dbReference type="SAM" id="Phobius"/>
    </source>
</evidence>
<protein>
    <submittedName>
        <fullName evidence="3">Uncharacterized protein</fullName>
    </submittedName>
</protein>
<keyword evidence="4" id="KW-1185">Reference proteome</keyword>
<evidence type="ECO:0000313" key="4">
    <source>
        <dbReference type="Proteomes" id="UP001610335"/>
    </source>
</evidence>
<dbReference type="Proteomes" id="UP001610335">
    <property type="component" value="Unassembled WGS sequence"/>
</dbReference>
<organism evidence="3 4">
    <name type="scientific">Aspergillus cavernicola</name>
    <dbReference type="NCBI Taxonomy" id="176166"/>
    <lineage>
        <taxon>Eukaryota</taxon>
        <taxon>Fungi</taxon>
        <taxon>Dikarya</taxon>
        <taxon>Ascomycota</taxon>
        <taxon>Pezizomycotina</taxon>
        <taxon>Eurotiomycetes</taxon>
        <taxon>Eurotiomycetidae</taxon>
        <taxon>Eurotiales</taxon>
        <taxon>Aspergillaceae</taxon>
        <taxon>Aspergillus</taxon>
        <taxon>Aspergillus subgen. Nidulantes</taxon>
    </lineage>
</organism>
<evidence type="ECO:0000313" key="3">
    <source>
        <dbReference type="EMBL" id="KAL2828161.1"/>
    </source>
</evidence>
<sequence length="130" mass="14508">MSFNGVPQLPCMIRSEALWARSKSVAMTKSSRRTFSWFRTDGVHHTEYHCIYVVISLSFVSVLAYLCYSFIIVVHHLSDRAVLSLYIPRQSPTSVISTILPYNNFSTASSSSNNSTTSQFSESSSSSPKP</sequence>
<comment type="caution">
    <text evidence="3">The sequence shown here is derived from an EMBL/GenBank/DDBJ whole genome shotgun (WGS) entry which is preliminary data.</text>
</comment>
<evidence type="ECO:0000256" key="1">
    <source>
        <dbReference type="SAM" id="MobiDB-lite"/>
    </source>
</evidence>
<reference evidence="3 4" key="1">
    <citation type="submission" date="2024-07" db="EMBL/GenBank/DDBJ databases">
        <title>Section-level genome sequencing and comparative genomics of Aspergillus sections Usti and Cavernicolus.</title>
        <authorList>
            <consortium name="Lawrence Berkeley National Laboratory"/>
            <person name="Nybo J.L."/>
            <person name="Vesth T.C."/>
            <person name="Theobald S."/>
            <person name="Frisvad J.C."/>
            <person name="Larsen T.O."/>
            <person name="Kjaerboelling I."/>
            <person name="Rothschild-Mancinelli K."/>
            <person name="Lyhne E.K."/>
            <person name="Kogle M.E."/>
            <person name="Barry K."/>
            <person name="Clum A."/>
            <person name="Na H."/>
            <person name="Ledsgaard L."/>
            <person name="Lin J."/>
            <person name="Lipzen A."/>
            <person name="Kuo A."/>
            <person name="Riley R."/>
            <person name="Mondo S."/>
            <person name="LaButti K."/>
            <person name="Haridas S."/>
            <person name="Pangalinan J."/>
            <person name="Salamov A.A."/>
            <person name="Simmons B.A."/>
            <person name="Magnuson J.K."/>
            <person name="Chen J."/>
            <person name="Drula E."/>
            <person name="Henrissat B."/>
            <person name="Wiebenga A."/>
            <person name="Lubbers R.J."/>
            <person name="Gomes A.C."/>
            <person name="Makela M.R."/>
            <person name="Stajich J."/>
            <person name="Grigoriev I.V."/>
            <person name="Mortensen U.H."/>
            <person name="De vries R.P."/>
            <person name="Baker S.E."/>
            <person name="Andersen M.R."/>
        </authorList>
    </citation>
    <scope>NUCLEOTIDE SEQUENCE [LARGE SCALE GENOMIC DNA]</scope>
    <source>
        <strain evidence="3 4">CBS 600.67</strain>
    </source>
</reference>
<gene>
    <name evidence="3" type="ORF">BDW59DRAFT_51095</name>
</gene>
<proteinExistence type="predicted"/>
<name>A0ABR4IKB1_9EURO</name>